<dbReference type="Pfam" id="PF12971">
    <property type="entry name" value="NAGLU_N"/>
    <property type="match status" value="1"/>
</dbReference>
<evidence type="ECO:0000256" key="8">
    <source>
        <dbReference type="ARBA" id="ARBA00072202"/>
    </source>
</evidence>
<evidence type="ECO:0000259" key="11">
    <source>
        <dbReference type="Pfam" id="PF12971"/>
    </source>
</evidence>
<dbReference type="GO" id="GO:0004561">
    <property type="term" value="F:alpha-N-acetylglucosaminidase activity"/>
    <property type="evidence" value="ECO:0007669"/>
    <property type="project" value="UniProtKB-EC"/>
</dbReference>
<evidence type="ECO:0000259" key="12">
    <source>
        <dbReference type="Pfam" id="PF12972"/>
    </source>
</evidence>
<proteinExistence type="inferred from homology"/>
<dbReference type="Gene3D" id="3.20.20.80">
    <property type="entry name" value="Glycosidases"/>
    <property type="match status" value="1"/>
</dbReference>
<feature type="signal peptide" evidence="9">
    <location>
        <begin position="1"/>
        <end position="25"/>
    </location>
</feature>
<comment type="similarity">
    <text evidence="6">Belongs to the glycosyl hydrolase 89 family.</text>
</comment>
<keyword evidence="3" id="KW-0325">Glycoprotein</keyword>
<gene>
    <name evidence="13" type="ORF">MtrunA17_Chr3g0118041</name>
</gene>
<dbReference type="Pfam" id="PF05089">
    <property type="entry name" value="NAGLU"/>
    <property type="match status" value="1"/>
</dbReference>
<evidence type="ECO:0000256" key="5">
    <source>
        <dbReference type="ARBA" id="ARBA00052030"/>
    </source>
</evidence>
<dbReference type="GO" id="GO:0048731">
    <property type="term" value="P:system development"/>
    <property type="evidence" value="ECO:0007669"/>
    <property type="project" value="UniProtKB-ARBA"/>
</dbReference>
<feature type="domain" description="Alpha-N-acetylglucosaminidase C-terminal" evidence="12">
    <location>
        <begin position="513"/>
        <end position="805"/>
    </location>
</feature>
<dbReference type="InterPro" id="IPR024733">
    <property type="entry name" value="NAGLU_tim-barrel"/>
</dbReference>
<dbReference type="FunFam" id="3.20.20.80:FF:000107">
    <property type="entry name" value="Alpha-N-acetylglucosaminidase family"/>
    <property type="match status" value="1"/>
</dbReference>
<dbReference type="EMBL" id="PSQE01000003">
    <property type="protein sequence ID" value="RHN68815.1"/>
    <property type="molecule type" value="Genomic_DNA"/>
</dbReference>
<dbReference type="EC" id="3.2.1.50" evidence="7"/>
<name>A0A396IXN8_MEDTR</name>
<evidence type="ECO:0000256" key="2">
    <source>
        <dbReference type="ARBA" id="ARBA00022801"/>
    </source>
</evidence>
<protein>
    <recommendedName>
        <fullName evidence="8">Alpha-N-acetylglucosaminidase</fullName>
        <ecNumber evidence="7">3.2.1.50</ecNumber>
    </recommendedName>
</protein>
<reference evidence="13" key="1">
    <citation type="journal article" date="2018" name="Nat. Plants">
        <title>Whole-genome landscape of Medicago truncatula symbiotic genes.</title>
        <authorList>
            <person name="Pecrix Y."/>
            <person name="Gamas P."/>
            <person name="Carrere S."/>
        </authorList>
    </citation>
    <scope>NUCLEOTIDE SEQUENCE</scope>
    <source>
        <tissue evidence="13">Leaves</tissue>
    </source>
</reference>
<feature type="chain" id="PRO_5017189005" description="Alpha-N-acetylglucosaminidase" evidence="9">
    <location>
        <begin position="26"/>
        <end position="836"/>
    </location>
</feature>
<evidence type="ECO:0000256" key="4">
    <source>
        <dbReference type="ARBA" id="ARBA00023295"/>
    </source>
</evidence>
<sequence>MAPPSLAISLIFSLLITSFFKPSLSSTLGVDAISRTLQIQHRERSPPSVQEAAARSVLLRLLPSHSDSFHFRIISKKQCGGEYCFTINNHPSFTTQGSPQILIEGTTGVDIVSGLHWYLKHWCGSHISWDKTGGSQLFSVPNVGLLPRVHDAGISVRRPVPWSYYQNAVTSSYSFAWWDWKRWEKEIDWMALQGVNLPLAFTGQEAIWQKVFKEKFNMSISNLDDFFGGPAFLAWSRMGNLHGWGGPLPQSWFDQQLILQKKILARMYELGMTPVLPAFSGNVPAALKSIFPSAKITRLGNWFSVKNDLKWTCTYLLDATDPLFVEIGRAFAEQQLQEYGRTSHIYNCDTFDENTPPIDDPEYISSLGAAIFKGMQSGDNDAVWLMQGWLFSYDPFWRPPQMKALLHSVPAGKLVVLDLFAEVKPIWITSEQFYGVPYIWKLLTCMLHNFAGNVEMYGILDAVASGPIEARTSVNSTMVGVGMSMEGIEQNPVVYDLMSEMSFQHNKIDAKAWVDLYSTRRYGRQVPLIQEGWNVLYHTIYNCTDGAYDKNRDVIVAFPDVDPSLLSVQHEHSRPYGKPFSRAVSKEITDSFDRPHLWYSTSEVIYALELFISSGNELPKSSTYRYDLVDLTRQVLAKYANQLFFKVIEAYQSRDIHEVTLLSQRFLDLVEDLDTLLACHDGFLLGPWLDSAIQLAQNEEQKRQFEWNARTQITMWFDNTEEEASLLRDYGNKYWSGLLSDYYGPRAAIYFKYLRESLEAGEDFKLKEWRKEWIKLTNDWQSRRNIFPVVSRGDALNTSRWLFNKYLNLSNPETPGAVSMNISLKGVYLNHDSKGF</sequence>
<comment type="caution">
    <text evidence="13">The sequence shown here is derived from an EMBL/GenBank/DDBJ whole genome shotgun (WGS) entry which is preliminary data.</text>
</comment>
<dbReference type="Gene3D" id="3.30.379.10">
    <property type="entry name" value="Chitobiase/beta-hexosaminidase domain 2-like"/>
    <property type="match status" value="1"/>
</dbReference>
<dbReference type="AlphaFoldDB" id="A0A396IXN8"/>
<evidence type="ECO:0000313" key="13">
    <source>
        <dbReference type="EMBL" id="RHN68815.1"/>
    </source>
</evidence>
<dbReference type="InterPro" id="IPR024732">
    <property type="entry name" value="NAGLU_C"/>
</dbReference>
<evidence type="ECO:0000256" key="3">
    <source>
        <dbReference type="ARBA" id="ARBA00023180"/>
    </source>
</evidence>
<dbReference type="Gene3D" id="1.20.120.670">
    <property type="entry name" value="N-acetyl-b-d-glucoasminidase"/>
    <property type="match status" value="1"/>
</dbReference>
<dbReference type="Pfam" id="PF12972">
    <property type="entry name" value="NAGLU_C"/>
    <property type="match status" value="1"/>
</dbReference>
<evidence type="ECO:0000256" key="1">
    <source>
        <dbReference type="ARBA" id="ARBA00022729"/>
    </source>
</evidence>
<dbReference type="InterPro" id="IPR024240">
    <property type="entry name" value="NAGLU_N"/>
</dbReference>
<evidence type="ECO:0000259" key="10">
    <source>
        <dbReference type="Pfam" id="PF05089"/>
    </source>
</evidence>
<dbReference type="PANTHER" id="PTHR12872">
    <property type="entry name" value="ALPHA-N-ACETYLGLUCOSAMINIDASE"/>
    <property type="match status" value="1"/>
</dbReference>
<dbReference type="Proteomes" id="UP000265566">
    <property type="component" value="Chromosome 3"/>
</dbReference>
<organism evidence="13">
    <name type="scientific">Medicago truncatula</name>
    <name type="common">Barrel medic</name>
    <name type="synonym">Medicago tribuloides</name>
    <dbReference type="NCBI Taxonomy" id="3880"/>
    <lineage>
        <taxon>Eukaryota</taxon>
        <taxon>Viridiplantae</taxon>
        <taxon>Streptophyta</taxon>
        <taxon>Embryophyta</taxon>
        <taxon>Tracheophyta</taxon>
        <taxon>Spermatophyta</taxon>
        <taxon>Magnoliopsida</taxon>
        <taxon>eudicotyledons</taxon>
        <taxon>Gunneridae</taxon>
        <taxon>Pentapetalae</taxon>
        <taxon>rosids</taxon>
        <taxon>fabids</taxon>
        <taxon>Fabales</taxon>
        <taxon>Fabaceae</taxon>
        <taxon>Papilionoideae</taxon>
        <taxon>50 kb inversion clade</taxon>
        <taxon>NPAAA clade</taxon>
        <taxon>Hologalegina</taxon>
        <taxon>IRL clade</taxon>
        <taxon>Trifolieae</taxon>
        <taxon>Medicago</taxon>
    </lineage>
</organism>
<dbReference type="PANTHER" id="PTHR12872:SF3">
    <property type="entry name" value="ALPHA-N-ACETYLGLUCOSAMINIDASE"/>
    <property type="match status" value="1"/>
</dbReference>
<keyword evidence="1 9" id="KW-0732">Signal</keyword>
<feature type="domain" description="Alpha-N-acetylglucosaminidase tim-barrel" evidence="10">
    <location>
        <begin position="164"/>
        <end position="504"/>
    </location>
</feature>
<evidence type="ECO:0000256" key="7">
    <source>
        <dbReference type="ARBA" id="ARBA00066522"/>
    </source>
</evidence>
<evidence type="ECO:0000256" key="9">
    <source>
        <dbReference type="SAM" id="SignalP"/>
    </source>
</evidence>
<evidence type="ECO:0000256" key="6">
    <source>
        <dbReference type="ARBA" id="ARBA00060996"/>
    </source>
</evidence>
<comment type="catalytic activity">
    <reaction evidence="5">
        <text>Hydrolysis of terminal non-reducing N-acetyl-D-glucosamine residues in N-acetyl-alpha-D-glucosaminides.</text>
        <dbReference type="EC" id="3.2.1.50"/>
    </reaction>
</comment>
<keyword evidence="4 13" id="KW-0326">Glycosidase</keyword>
<dbReference type="Gramene" id="rna17223">
    <property type="protein sequence ID" value="RHN68815.1"/>
    <property type="gene ID" value="gene17223"/>
</dbReference>
<accession>A0A396IXN8</accession>
<keyword evidence="2 13" id="KW-0378">Hydrolase</keyword>
<dbReference type="InterPro" id="IPR007781">
    <property type="entry name" value="NAGLU"/>
</dbReference>
<feature type="domain" description="Alpha-N-acetylglucosaminidase N-terminal" evidence="11">
    <location>
        <begin position="52"/>
        <end position="147"/>
    </location>
</feature>
<dbReference type="InterPro" id="IPR029018">
    <property type="entry name" value="Hex-like_dom2"/>
</dbReference>